<dbReference type="Pfam" id="PF00829">
    <property type="entry name" value="Ribosomal_L21p"/>
    <property type="match status" value="1"/>
</dbReference>
<dbReference type="PANTHER" id="PTHR21349">
    <property type="entry name" value="50S RIBOSOMAL PROTEIN L21"/>
    <property type="match status" value="1"/>
</dbReference>
<proteinExistence type="inferred from homology"/>
<keyword evidence="6" id="KW-1185">Reference proteome</keyword>
<evidence type="ECO:0000313" key="6">
    <source>
        <dbReference type="Proteomes" id="UP000316726"/>
    </source>
</evidence>
<comment type="similarity">
    <text evidence="1">Belongs to the bacterial ribosomal protein bL21 family.</text>
</comment>
<evidence type="ECO:0000256" key="3">
    <source>
        <dbReference type="ARBA" id="ARBA00023274"/>
    </source>
</evidence>
<dbReference type="SUPFAM" id="SSF141091">
    <property type="entry name" value="L21p-like"/>
    <property type="match status" value="1"/>
</dbReference>
<dbReference type="OrthoDB" id="5994at2759"/>
<name>A0A5B8MDI3_9CHLO</name>
<gene>
    <name evidence="5" type="ORF">A3770_01p07220</name>
</gene>
<dbReference type="GO" id="GO:0005737">
    <property type="term" value="C:cytoplasm"/>
    <property type="evidence" value="ECO:0007669"/>
    <property type="project" value="UniProtKB-ARBA"/>
</dbReference>
<dbReference type="InterPro" id="IPR036164">
    <property type="entry name" value="bL21-like_sf"/>
</dbReference>
<evidence type="ECO:0000256" key="4">
    <source>
        <dbReference type="ARBA" id="ARBA00044129"/>
    </source>
</evidence>
<evidence type="ECO:0000313" key="5">
    <source>
        <dbReference type="EMBL" id="QDZ18204.1"/>
    </source>
</evidence>
<evidence type="ECO:0000256" key="2">
    <source>
        <dbReference type="ARBA" id="ARBA00022980"/>
    </source>
</evidence>
<dbReference type="STRING" id="1764295.A0A5B8MDI3"/>
<keyword evidence="3" id="KW-0687">Ribonucleoprotein</keyword>
<dbReference type="HAMAP" id="MF_01363">
    <property type="entry name" value="Ribosomal_bL21"/>
    <property type="match status" value="1"/>
</dbReference>
<keyword evidence="2 5" id="KW-0689">Ribosomal protein</keyword>
<dbReference type="InterPro" id="IPR001787">
    <property type="entry name" value="Ribosomal_bL21"/>
</dbReference>
<dbReference type="GO" id="GO:0005840">
    <property type="term" value="C:ribosome"/>
    <property type="evidence" value="ECO:0007669"/>
    <property type="project" value="UniProtKB-KW"/>
</dbReference>
<dbReference type="GO" id="GO:1990904">
    <property type="term" value="C:ribonucleoprotein complex"/>
    <property type="evidence" value="ECO:0007669"/>
    <property type="project" value="UniProtKB-KW"/>
</dbReference>
<protein>
    <recommendedName>
        <fullName evidence="4">Large ribosomal subunit protein bL21m</fullName>
    </recommendedName>
</protein>
<accession>A0A5B8MDI3</accession>
<reference evidence="5 6" key="1">
    <citation type="submission" date="2018-07" db="EMBL/GenBank/DDBJ databases">
        <title>The complete nuclear genome of the prasinophyte Chloropicon primus (CCMP1205).</title>
        <authorList>
            <person name="Pombert J.-F."/>
            <person name="Otis C."/>
            <person name="Turmel M."/>
            <person name="Lemieux C."/>
        </authorList>
    </citation>
    <scope>NUCLEOTIDE SEQUENCE [LARGE SCALE GENOMIC DNA]</scope>
    <source>
        <strain evidence="5 6">CCMP1205</strain>
    </source>
</reference>
<dbReference type="InterPro" id="IPR028909">
    <property type="entry name" value="bL21-like"/>
</dbReference>
<dbReference type="EMBL" id="CP031034">
    <property type="protein sequence ID" value="QDZ18204.1"/>
    <property type="molecule type" value="Genomic_DNA"/>
</dbReference>
<dbReference type="NCBIfam" id="TIGR00061">
    <property type="entry name" value="L21"/>
    <property type="match status" value="1"/>
</dbReference>
<dbReference type="Proteomes" id="UP000316726">
    <property type="component" value="Chromosome 1"/>
</dbReference>
<sequence>MQGTRATRRSMVGEGKGRGGLLGGWIEARGGARVELVRHYKNEKSFYWPNIKKHWEREEPPALDALEVLGMPEEYVKKGAFDDKYKKPEGKEIKVFAVVELGGKQYKVCPNDLVFVDSRADLEVNEIIECQRILLIGSKDETIIGRPYVPNTSVVAVVESQFMEAKKIVFKKKRRSNYRRHNGFRQKLTRLRILSVNGIEAS</sequence>
<dbReference type="PANTHER" id="PTHR21349:SF0">
    <property type="entry name" value="LARGE RIBOSOMAL SUBUNIT PROTEIN BL21M"/>
    <property type="match status" value="1"/>
</dbReference>
<dbReference type="AlphaFoldDB" id="A0A5B8MDI3"/>
<dbReference type="GO" id="GO:0006412">
    <property type="term" value="P:translation"/>
    <property type="evidence" value="ECO:0007669"/>
    <property type="project" value="InterPro"/>
</dbReference>
<evidence type="ECO:0000256" key="1">
    <source>
        <dbReference type="ARBA" id="ARBA00008563"/>
    </source>
</evidence>
<organism evidence="5 6">
    <name type="scientific">Chloropicon primus</name>
    <dbReference type="NCBI Taxonomy" id="1764295"/>
    <lineage>
        <taxon>Eukaryota</taxon>
        <taxon>Viridiplantae</taxon>
        <taxon>Chlorophyta</taxon>
        <taxon>Chloropicophyceae</taxon>
        <taxon>Chloropicales</taxon>
        <taxon>Chloropicaceae</taxon>
        <taxon>Chloropicon</taxon>
    </lineage>
</organism>
<dbReference type="GO" id="GO:0003723">
    <property type="term" value="F:RNA binding"/>
    <property type="evidence" value="ECO:0007669"/>
    <property type="project" value="InterPro"/>
</dbReference>
<dbReference type="GO" id="GO:0003735">
    <property type="term" value="F:structural constituent of ribosome"/>
    <property type="evidence" value="ECO:0007669"/>
    <property type="project" value="InterPro"/>
</dbReference>